<feature type="non-terminal residue" evidence="2">
    <location>
        <position position="1"/>
    </location>
</feature>
<evidence type="ECO:0000256" key="1">
    <source>
        <dbReference type="SAM" id="Phobius"/>
    </source>
</evidence>
<comment type="caution">
    <text evidence="2">The sequence shown here is derived from an EMBL/GenBank/DDBJ whole genome shotgun (WGS) entry which is preliminary data.</text>
</comment>
<keyword evidence="1" id="KW-1133">Transmembrane helix</keyword>
<organism evidence="2 3">
    <name type="scientific">Reticulomyxa filosa</name>
    <dbReference type="NCBI Taxonomy" id="46433"/>
    <lineage>
        <taxon>Eukaryota</taxon>
        <taxon>Sar</taxon>
        <taxon>Rhizaria</taxon>
        <taxon>Retaria</taxon>
        <taxon>Foraminifera</taxon>
        <taxon>Monothalamids</taxon>
        <taxon>Reticulomyxidae</taxon>
        <taxon>Reticulomyxa</taxon>
    </lineage>
</organism>
<evidence type="ECO:0000313" key="3">
    <source>
        <dbReference type="Proteomes" id="UP000023152"/>
    </source>
</evidence>
<protein>
    <submittedName>
        <fullName evidence="2">Uncharacterized protein</fullName>
    </submittedName>
</protein>
<dbReference type="Proteomes" id="UP000023152">
    <property type="component" value="Unassembled WGS sequence"/>
</dbReference>
<evidence type="ECO:0000313" key="2">
    <source>
        <dbReference type="EMBL" id="ETO08825.1"/>
    </source>
</evidence>
<feature type="transmembrane region" description="Helical" evidence="1">
    <location>
        <begin position="158"/>
        <end position="175"/>
    </location>
</feature>
<dbReference type="AlphaFoldDB" id="X6M729"/>
<dbReference type="EMBL" id="ASPP01024656">
    <property type="protein sequence ID" value="ETO08825.1"/>
    <property type="molecule type" value="Genomic_DNA"/>
</dbReference>
<reference evidence="2 3" key="1">
    <citation type="journal article" date="2013" name="Curr. Biol.">
        <title>The Genome of the Foraminiferan Reticulomyxa filosa.</title>
        <authorList>
            <person name="Glockner G."/>
            <person name="Hulsmann N."/>
            <person name="Schleicher M."/>
            <person name="Noegel A.A."/>
            <person name="Eichinger L."/>
            <person name="Gallinger C."/>
            <person name="Pawlowski J."/>
            <person name="Sierra R."/>
            <person name="Euteneuer U."/>
            <person name="Pillet L."/>
            <person name="Moustafa A."/>
            <person name="Platzer M."/>
            <person name="Groth M."/>
            <person name="Szafranski K."/>
            <person name="Schliwa M."/>
        </authorList>
    </citation>
    <scope>NUCLEOTIDE SEQUENCE [LARGE SCALE GENOMIC DNA]</scope>
</reference>
<keyword evidence="3" id="KW-1185">Reference proteome</keyword>
<name>X6M729_RETFI</name>
<gene>
    <name evidence="2" type="ORF">RFI_28562</name>
</gene>
<proteinExistence type="predicted"/>
<keyword evidence="1" id="KW-0812">Transmembrane</keyword>
<feature type="transmembrane region" description="Helical" evidence="1">
    <location>
        <begin position="91"/>
        <end position="112"/>
    </location>
</feature>
<keyword evidence="1" id="KW-0472">Membrane</keyword>
<sequence length="177" mass="20472">RGRRRRHDKRDDRHHDVDVEERFHCGLMVNTFYCYERDQDKVKVSSAANSNAAASSGGGGNAKYVAHSNANEPLSFDCITGKQPNQLVKKAISFFLSYMCVYVLLCISLHAIKLNNLNNDVYHKLKKEQFPLTNKNAPTQKQKYAISLNKRQQTCKCQLFLFGWSIKIIFYYRILDM</sequence>
<accession>X6M729</accession>